<reference evidence="1 2" key="1">
    <citation type="journal article" date="2020" name="Nature">
        <title>Six reference-quality genomes reveal evolution of bat adaptations.</title>
        <authorList>
            <person name="Jebb D."/>
            <person name="Huang Z."/>
            <person name="Pippel M."/>
            <person name="Hughes G.M."/>
            <person name="Lavrichenko K."/>
            <person name="Devanna P."/>
            <person name="Winkler S."/>
            <person name="Jermiin L.S."/>
            <person name="Skirmuntt E.C."/>
            <person name="Katzourakis A."/>
            <person name="Burkitt-Gray L."/>
            <person name="Ray D.A."/>
            <person name="Sullivan K.A.M."/>
            <person name="Roscito J.G."/>
            <person name="Kirilenko B.M."/>
            <person name="Davalos L.M."/>
            <person name="Corthals A.P."/>
            <person name="Power M.L."/>
            <person name="Jones G."/>
            <person name="Ransome R.D."/>
            <person name="Dechmann D.K.N."/>
            <person name="Locatelli A.G."/>
            <person name="Puechmaille S.J."/>
            <person name="Fedrigo O."/>
            <person name="Jarvis E.D."/>
            <person name="Hiller M."/>
            <person name="Vernes S.C."/>
            <person name="Myers E.W."/>
            <person name="Teeling E.C."/>
        </authorList>
    </citation>
    <scope>NUCLEOTIDE SEQUENCE [LARGE SCALE GENOMIC DNA]</scope>
    <source>
        <strain evidence="1">MRhiFer1</strain>
        <tissue evidence="1">Lung</tissue>
    </source>
</reference>
<accession>A0A7J7RXP5</accession>
<proteinExistence type="predicted"/>
<name>A0A7J7RXP5_RHIFE</name>
<organism evidence="1 2">
    <name type="scientific">Rhinolophus ferrumequinum</name>
    <name type="common">Greater horseshoe bat</name>
    <dbReference type="NCBI Taxonomy" id="59479"/>
    <lineage>
        <taxon>Eukaryota</taxon>
        <taxon>Metazoa</taxon>
        <taxon>Chordata</taxon>
        <taxon>Craniata</taxon>
        <taxon>Vertebrata</taxon>
        <taxon>Euteleostomi</taxon>
        <taxon>Mammalia</taxon>
        <taxon>Eutheria</taxon>
        <taxon>Laurasiatheria</taxon>
        <taxon>Chiroptera</taxon>
        <taxon>Yinpterochiroptera</taxon>
        <taxon>Rhinolophoidea</taxon>
        <taxon>Rhinolophidae</taxon>
        <taxon>Rhinolophinae</taxon>
        <taxon>Rhinolophus</taxon>
    </lineage>
</organism>
<sequence>MASCQRPGGWHPHSAHSCECARTLCHYPTQQRTPSSGRSPAMKVVLPLPRGDSPSCPFPLQTFTKSSSFEQVLLPLTAASRQPAPRPPGLILEKCPHGWLRDLSPSAPDCKGQGMMLYQQMSIVKIWKILTNKNKKKTP</sequence>
<dbReference type="AlphaFoldDB" id="A0A7J7RXP5"/>
<dbReference type="Proteomes" id="UP000585614">
    <property type="component" value="Unassembled WGS sequence"/>
</dbReference>
<evidence type="ECO:0000313" key="1">
    <source>
        <dbReference type="EMBL" id="KAF6280900.1"/>
    </source>
</evidence>
<comment type="caution">
    <text evidence="1">The sequence shown here is derived from an EMBL/GenBank/DDBJ whole genome shotgun (WGS) entry which is preliminary data.</text>
</comment>
<gene>
    <name evidence="1" type="ORF">mRhiFer1_009282</name>
</gene>
<dbReference type="EMBL" id="JACAGC010000024">
    <property type="protein sequence ID" value="KAF6280900.1"/>
    <property type="molecule type" value="Genomic_DNA"/>
</dbReference>
<evidence type="ECO:0000313" key="2">
    <source>
        <dbReference type="Proteomes" id="UP000585614"/>
    </source>
</evidence>
<protein>
    <submittedName>
        <fullName evidence="1">Uncharacterized protein</fullName>
    </submittedName>
</protein>